<feature type="non-terminal residue" evidence="1">
    <location>
        <position position="48"/>
    </location>
</feature>
<dbReference type="Proteomes" id="UP000499080">
    <property type="component" value="Unassembled WGS sequence"/>
</dbReference>
<reference evidence="1 2" key="1">
    <citation type="journal article" date="2019" name="Sci. Rep.">
        <title>Orb-weaving spider Araneus ventricosus genome elucidates the spidroin gene catalogue.</title>
        <authorList>
            <person name="Kono N."/>
            <person name="Nakamura H."/>
            <person name="Ohtoshi R."/>
            <person name="Moran D.A.P."/>
            <person name="Shinohara A."/>
            <person name="Yoshida Y."/>
            <person name="Fujiwara M."/>
            <person name="Mori M."/>
            <person name="Tomita M."/>
            <person name="Arakawa K."/>
        </authorList>
    </citation>
    <scope>NUCLEOTIDE SEQUENCE [LARGE SCALE GENOMIC DNA]</scope>
</reference>
<evidence type="ECO:0000313" key="2">
    <source>
        <dbReference type="Proteomes" id="UP000499080"/>
    </source>
</evidence>
<gene>
    <name evidence="1" type="ORF">AVEN_49877_1</name>
</gene>
<accession>A0A4Y2MC25</accession>
<evidence type="ECO:0000313" key="1">
    <source>
        <dbReference type="EMBL" id="GBN23256.1"/>
    </source>
</evidence>
<organism evidence="1 2">
    <name type="scientific">Araneus ventricosus</name>
    <name type="common">Orbweaver spider</name>
    <name type="synonym">Epeira ventricosa</name>
    <dbReference type="NCBI Taxonomy" id="182803"/>
    <lineage>
        <taxon>Eukaryota</taxon>
        <taxon>Metazoa</taxon>
        <taxon>Ecdysozoa</taxon>
        <taxon>Arthropoda</taxon>
        <taxon>Chelicerata</taxon>
        <taxon>Arachnida</taxon>
        <taxon>Araneae</taxon>
        <taxon>Araneomorphae</taxon>
        <taxon>Entelegynae</taxon>
        <taxon>Araneoidea</taxon>
        <taxon>Araneidae</taxon>
        <taxon>Araneus</taxon>
    </lineage>
</organism>
<name>A0A4Y2MC25_ARAVE</name>
<sequence>MRTSSDSEFGQATRRLNKAVGRCDFDNTKPRAQNFLKLLSLLTGSALR</sequence>
<comment type="caution">
    <text evidence="1">The sequence shown here is derived from an EMBL/GenBank/DDBJ whole genome shotgun (WGS) entry which is preliminary data.</text>
</comment>
<protein>
    <submittedName>
        <fullName evidence="1">Uncharacterized protein</fullName>
    </submittedName>
</protein>
<dbReference type="AlphaFoldDB" id="A0A4Y2MC25"/>
<dbReference type="EMBL" id="BGPR01006971">
    <property type="protein sequence ID" value="GBN23256.1"/>
    <property type="molecule type" value="Genomic_DNA"/>
</dbReference>
<proteinExistence type="predicted"/>
<keyword evidence="2" id="KW-1185">Reference proteome</keyword>